<comment type="caution">
    <text evidence="2">The sequence shown here is derived from an EMBL/GenBank/DDBJ whole genome shotgun (WGS) entry which is preliminary data.</text>
</comment>
<keyword evidence="3" id="KW-1185">Reference proteome</keyword>
<feature type="compositionally biased region" description="Basic and acidic residues" evidence="1">
    <location>
        <begin position="22"/>
        <end position="34"/>
    </location>
</feature>
<dbReference type="EMBL" id="JAADJZ010000002">
    <property type="protein sequence ID" value="KAF2877321.1"/>
    <property type="molecule type" value="Genomic_DNA"/>
</dbReference>
<gene>
    <name evidence="2" type="ORF">BDV95DRAFT_143038</name>
</gene>
<dbReference type="AlphaFoldDB" id="A0A7C8MHZ1"/>
<reference evidence="2 3" key="1">
    <citation type="submission" date="2020-01" db="EMBL/GenBank/DDBJ databases">
        <authorList>
            <consortium name="DOE Joint Genome Institute"/>
            <person name="Haridas S."/>
            <person name="Albert R."/>
            <person name="Binder M."/>
            <person name="Bloem J."/>
            <person name="Labutti K."/>
            <person name="Salamov A."/>
            <person name="Andreopoulos B."/>
            <person name="Baker S.E."/>
            <person name="Barry K."/>
            <person name="Bills G."/>
            <person name="Bluhm B.H."/>
            <person name="Cannon C."/>
            <person name="Castanera R."/>
            <person name="Culley D.E."/>
            <person name="Daum C."/>
            <person name="Ezra D."/>
            <person name="Gonzalez J.B."/>
            <person name="Henrissat B."/>
            <person name="Kuo A."/>
            <person name="Liang C."/>
            <person name="Lipzen A."/>
            <person name="Lutzoni F."/>
            <person name="Magnuson J."/>
            <person name="Mondo S."/>
            <person name="Nolan M."/>
            <person name="Ohm R."/>
            <person name="Pangilinan J."/>
            <person name="Park H.-J.H."/>
            <person name="Ramirez L."/>
            <person name="Alfaro M."/>
            <person name="Sun H."/>
            <person name="Tritt A."/>
            <person name="Yoshinaga Y."/>
            <person name="Zwiers L.-H.L."/>
            <person name="Turgeon B.G."/>
            <person name="Goodwin S.B."/>
            <person name="Spatafora J.W."/>
            <person name="Crous P.W."/>
            <person name="Grigoriev I.V."/>
        </authorList>
    </citation>
    <scope>NUCLEOTIDE SEQUENCE [LARGE SCALE GENOMIC DNA]</scope>
    <source>
        <strain evidence="2 3">CBS 611.86</strain>
    </source>
</reference>
<name>A0A7C8MHZ1_9PLEO</name>
<accession>A0A7C8MHZ1</accession>
<sequence>MPRKGTPREPTDLPTPPCCLERPPKSGEDGDLRIYKHHTRPNPRPGTRQRAAAAFPYGRQIPPALVAPARTLSADLLTDRTCRPWRPPQTQHRGPNHLAFARASFAFVSAVPRADRVTCSLAGQRRALWYHLHPLNPQPRPTAPRLAWTPTARYCF</sequence>
<organism evidence="2 3">
    <name type="scientific">Massariosphaeria phaeospora</name>
    <dbReference type="NCBI Taxonomy" id="100035"/>
    <lineage>
        <taxon>Eukaryota</taxon>
        <taxon>Fungi</taxon>
        <taxon>Dikarya</taxon>
        <taxon>Ascomycota</taxon>
        <taxon>Pezizomycotina</taxon>
        <taxon>Dothideomycetes</taxon>
        <taxon>Pleosporomycetidae</taxon>
        <taxon>Pleosporales</taxon>
        <taxon>Pleosporales incertae sedis</taxon>
        <taxon>Massariosphaeria</taxon>
    </lineage>
</organism>
<proteinExistence type="predicted"/>
<feature type="region of interest" description="Disordered" evidence="1">
    <location>
        <begin position="1"/>
        <end position="49"/>
    </location>
</feature>
<protein>
    <submittedName>
        <fullName evidence="2">Uncharacterized protein</fullName>
    </submittedName>
</protein>
<dbReference type="Proteomes" id="UP000481861">
    <property type="component" value="Unassembled WGS sequence"/>
</dbReference>
<evidence type="ECO:0000313" key="3">
    <source>
        <dbReference type="Proteomes" id="UP000481861"/>
    </source>
</evidence>
<evidence type="ECO:0000256" key="1">
    <source>
        <dbReference type="SAM" id="MobiDB-lite"/>
    </source>
</evidence>
<evidence type="ECO:0000313" key="2">
    <source>
        <dbReference type="EMBL" id="KAF2877321.1"/>
    </source>
</evidence>
<feature type="compositionally biased region" description="Basic and acidic residues" evidence="1">
    <location>
        <begin position="1"/>
        <end position="11"/>
    </location>
</feature>